<dbReference type="CDD" id="cd07377">
    <property type="entry name" value="WHTH_GntR"/>
    <property type="match status" value="1"/>
</dbReference>
<sequence length="477" mass="50868">MASLSARILAPLVAEWRGSTASPAYTALAERVRLLVLDGRIALGTRLPAERELAAQLGVSRTTVTAAYSELRHAGYLDSIRGSGSVARLPGRSPLQNEPTAGGYLDFSKAALPASALVARAAVLAAEDLPAHLGDTGFDPIGLPVLRRAIADRYTARGLPTEPEQIMVTIGAQHAIALLSRTLLGRGDSALVESPSYPHAYEALRLTGARLVPVSVTTDLGEGDEGWDVPGLEQALQRTSPAMGYVMPDFQNPTGCTMSPELRQRMLDLASAQGTTIVADETMAELDIDRAETPLPLAAYGPAVLIGSVGKTLWGGLRVGWIRAERQLIQKLARARMAGDLGTPTLEQLLVARLFADYDSILETRRQQLRAGREHLTSALAAAFPDWRMPRVEGGLTAWVNLGAPVSSQLTLAARNEGLLLAAGPRFGLDGAFERFLRIPISYSAEETDRAVAALSAAWESLARGPLFDQSFVAEVV</sequence>
<protein>
    <submittedName>
        <fullName evidence="7">PLP-dependent aminotransferase family protein</fullName>
    </submittedName>
</protein>
<keyword evidence="7" id="KW-0032">Aminotransferase</keyword>
<keyword evidence="2" id="KW-0663">Pyridoxal phosphate</keyword>
<dbReference type="GO" id="GO:0003677">
    <property type="term" value="F:DNA binding"/>
    <property type="evidence" value="ECO:0007669"/>
    <property type="project" value="UniProtKB-KW"/>
</dbReference>
<evidence type="ECO:0000256" key="2">
    <source>
        <dbReference type="ARBA" id="ARBA00022898"/>
    </source>
</evidence>
<dbReference type="GO" id="GO:0003700">
    <property type="term" value="F:DNA-binding transcription factor activity"/>
    <property type="evidence" value="ECO:0007669"/>
    <property type="project" value="InterPro"/>
</dbReference>
<evidence type="ECO:0000256" key="3">
    <source>
        <dbReference type="ARBA" id="ARBA00023015"/>
    </source>
</evidence>
<dbReference type="EMBL" id="JAEPES010000004">
    <property type="protein sequence ID" value="MBK4348533.1"/>
    <property type="molecule type" value="Genomic_DNA"/>
</dbReference>
<keyword evidence="5" id="KW-0804">Transcription</keyword>
<keyword evidence="7" id="KW-0808">Transferase</keyword>
<dbReference type="InterPro" id="IPR004839">
    <property type="entry name" value="Aminotransferase_I/II_large"/>
</dbReference>
<organism evidence="7 8">
    <name type="scientific">Lacisediminihabitans changchengi</name>
    <dbReference type="NCBI Taxonomy" id="2787634"/>
    <lineage>
        <taxon>Bacteria</taxon>
        <taxon>Bacillati</taxon>
        <taxon>Actinomycetota</taxon>
        <taxon>Actinomycetes</taxon>
        <taxon>Micrococcales</taxon>
        <taxon>Microbacteriaceae</taxon>
        <taxon>Lacisediminihabitans</taxon>
    </lineage>
</organism>
<accession>A0A934ST58</accession>
<dbReference type="SUPFAM" id="SSF53383">
    <property type="entry name" value="PLP-dependent transferases"/>
    <property type="match status" value="1"/>
</dbReference>
<dbReference type="PROSITE" id="PS50949">
    <property type="entry name" value="HTH_GNTR"/>
    <property type="match status" value="1"/>
</dbReference>
<keyword evidence="3" id="KW-0805">Transcription regulation</keyword>
<dbReference type="AlphaFoldDB" id="A0A934ST58"/>
<dbReference type="InterPro" id="IPR015421">
    <property type="entry name" value="PyrdxlP-dep_Trfase_major"/>
</dbReference>
<dbReference type="PRINTS" id="PR00035">
    <property type="entry name" value="HTHGNTR"/>
</dbReference>
<comment type="caution">
    <text evidence="7">The sequence shown here is derived from an EMBL/GenBank/DDBJ whole genome shotgun (WGS) entry which is preliminary data.</text>
</comment>
<dbReference type="Pfam" id="PF00392">
    <property type="entry name" value="GntR"/>
    <property type="match status" value="1"/>
</dbReference>
<evidence type="ECO:0000313" key="7">
    <source>
        <dbReference type="EMBL" id="MBK4348533.1"/>
    </source>
</evidence>
<dbReference type="Pfam" id="PF00155">
    <property type="entry name" value="Aminotran_1_2"/>
    <property type="match status" value="1"/>
</dbReference>
<dbReference type="InterPro" id="IPR015424">
    <property type="entry name" value="PyrdxlP-dep_Trfase"/>
</dbReference>
<evidence type="ECO:0000313" key="8">
    <source>
        <dbReference type="Proteomes" id="UP000636458"/>
    </source>
</evidence>
<dbReference type="InterPro" id="IPR051446">
    <property type="entry name" value="HTH_trans_reg/aminotransferase"/>
</dbReference>
<dbReference type="InterPro" id="IPR036390">
    <property type="entry name" value="WH_DNA-bd_sf"/>
</dbReference>
<comment type="similarity">
    <text evidence="1">In the C-terminal section; belongs to the class-I pyridoxal-phosphate-dependent aminotransferase family.</text>
</comment>
<proteinExistence type="inferred from homology"/>
<dbReference type="PANTHER" id="PTHR46577">
    <property type="entry name" value="HTH-TYPE TRANSCRIPTIONAL REGULATORY PROTEIN GABR"/>
    <property type="match status" value="1"/>
</dbReference>
<reference evidence="7" key="1">
    <citation type="submission" date="2021-01" db="EMBL/GenBank/DDBJ databases">
        <title>Lacisediminihabitans sp. nov. strain G11-30, isolated from Antarctic Soil.</title>
        <authorList>
            <person name="Li J."/>
        </authorList>
    </citation>
    <scope>NUCLEOTIDE SEQUENCE</scope>
    <source>
        <strain evidence="7">G11-30</strain>
    </source>
</reference>
<dbReference type="InterPro" id="IPR036388">
    <property type="entry name" value="WH-like_DNA-bd_sf"/>
</dbReference>
<evidence type="ECO:0000259" key="6">
    <source>
        <dbReference type="PROSITE" id="PS50949"/>
    </source>
</evidence>
<evidence type="ECO:0000256" key="5">
    <source>
        <dbReference type="ARBA" id="ARBA00023163"/>
    </source>
</evidence>
<dbReference type="RefSeq" id="WP_200556727.1">
    <property type="nucleotide sequence ID" value="NZ_JAEPES010000004.1"/>
</dbReference>
<dbReference type="Proteomes" id="UP000636458">
    <property type="component" value="Unassembled WGS sequence"/>
</dbReference>
<dbReference type="SMART" id="SM00345">
    <property type="entry name" value="HTH_GNTR"/>
    <property type="match status" value="1"/>
</dbReference>
<dbReference type="Gene3D" id="3.40.640.10">
    <property type="entry name" value="Type I PLP-dependent aspartate aminotransferase-like (Major domain)"/>
    <property type="match status" value="1"/>
</dbReference>
<dbReference type="CDD" id="cd00609">
    <property type="entry name" value="AAT_like"/>
    <property type="match status" value="1"/>
</dbReference>
<name>A0A934ST58_9MICO</name>
<dbReference type="PANTHER" id="PTHR46577:SF1">
    <property type="entry name" value="HTH-TYPE TRANSCRIPTIONAL REGULATORY PROTEIN GABR"/>
    <property type="match status" value="1"/>
</dbReference>
<dbReference type="InterPro" id="IPR000524">
    <property type="entry name" value="Tscrpt_reg_HTH_GntR"/>
</dbReference>
<dbReference type="SUPFAM" id="SSF46785">
    <property type="entry name" value="Winged helix' DNA-binding domain"/>
    <property type="match status" value="1"/>
</dbReference>
<feature type="domain" description="HTH gntR-type" evidence="6">
    <location>
        <begin position="22"/>
        <end position="90"/>
    </location>
</feature>
<keyword evidence="4" id="KW-0238">DNA-binding</keyword>
<evidence type="ECO:0000256" key="4">
    <source>
        <dbReference type="ARBA" id="ARBA00023125"/>
    </source>
</evidence>
<keyword evidence="8" id="KW-1185">Reference proteome</keyword>
<dbReference type="Gene3D" id="1.10.10.10">
    <property type="entry name" value="Winged helix-like DNA-binding domain superfamily/Winged helix DNA-binding domain"/>
    <property type="match status" value="1"/>
</dbReference>
<gene>
    <name evidence="7" type="ORF">IV501_12890</name>
</gene>
<dbReference type="GO" id="GO:0030170">
    <property type="term" value="F:pyridoxal phosphate binding"/>
    <property type="evidence" value="ECO:0007669"/>
    <property type="project" value="InterPro"/>
</dbReference>
<dbReference type="GO" id="GO:0008483">
    <property type="term" value="F:transaminase activity"/>
    <property type="evidence" value="ECO:0007669"/>
    <property type="project" value="UniProtKB-KW"/>
</dbReference>
<evidence type="ECO:0000256" key="1">
    <source>
        <dbReference type="ARBA" id="ARBA00005384"/>
    </source>
</evidence>